<dbReference type="SUPFAM" id="SSF102645">
    <property type="entry name" value="CoaB-like"/>
    <property type="match status" value="1"/>
</dbReference>
<dbReference type="InterPro" id="IPR035929">
    <property type="entry name" value="CoaB-like_sf"/>
</dbReference>
<accession>A0A1B7TA17</accession>
<evidence type="ECO:0000313" key="3">
    <source>
        <dbReference type="EMBL" id="OBA25553.1"/>
    </source>
</evidence>
<organism evidence="3 4">
    <name type="scientific">Hanseniaspora valbyensis NRRL Y-1626</name>
    <dbReference type="NCBI Taxonomy" id="766949"/>
    <lineage>
        <taxon>Eukaryota</taxon>
        <taxon>Fungi</taxon>
        <taxon>Dikarya</taxon>
        <taxon>Ascomycota</taxon>
        <taxon>Saccharomycotina</taxon>
        <taxon>Saccharomycetes</taxon>
        <taxon>Saccharomycodales</taxon>
        <taxon>Saccharomycodaceae</taxon>
        <taxon>Hanseniaspora</taxon>
    </lineage>
</organism>
<evidence type="ECO:0000256" key="1">
    <source>
        <dbReference type="ARBA" id="ARBA00005703"/>
    </source>
</evidence>
<dbReference type="InterPro" id="IPR007085">
    <property type="entry name" value="DNA/pantothenate-metab_flavo_C"/>
</dbReference>
<dbReference type="EMBL" id="LXPE01000074">
    <property type="protein sequence ID" value="OBA25553.1"/>
    <property type="molecule type" value="Genomic_DNA"/>
</dbReference>
<comment type="caution">
    <text evidence="3">The sequence shown here is derived from an EMBL/GenBank/DDBJ whole genome shotgun (WGS) entry which is preliminary data.</text>
</comment>
<dbReference type="PANTHER" id="PTHR12290">
    <property type="entry name" value="CORNICHON-RELATED"/>
    <property type="match status" value="1"/>
</dbReference>
<feature type="domain" description="DNA/pantothenate metabolism flavoprotein C-terminal" evidence="2">
    <location>
        <begin position="49"/>
        <end position="105"/>
    </location>
</feature>
<protein>
    <submittedName>
        <fullName evidence="3">DFP-domain-containing protein</fullName>
    </submittedName>
</protein>
<proteinExistence type="inferred from homology"/>
<dbReference type="GO" id="GO:0015937">
    <property type="term" value="P:coenzyme A biosynthetic process"/>
    <property type="evidence" value="ECO:0007669"/>
    <property type="project" value="UniProtKB-ARBA"/>
</dbReference>
<dbReference type="Gene3D" id="3.40.50.10300">
    <property type="entry name" value="CoaB-like"/>
    <property type="match status" value="1"/>
</dbReference>
<dbReference type="Proteomes" id="UP000092321">
    <property type="component" value="Unassembled WGS sequence"/>
</dbReference>
<dbReference type="OrthoDB" id="70224at2759"/>
<evidence type="ECO:0000313" key="4">
    <source>
        <dbReference type="Proteomes" id="UP000092321"/>
    </source>
</evidence>
<evidence type="ECO:0000259" key="2">
    <source>
        <dbReference type="Pfam" id="PF04127"/>
    </source>
</evidence>
<name>A0A1B7TA17_9ASCO</name>
<comment type="similarity">
    <text evidence="1">Belongs to the PPC synthetase family.</text>
</comment>
<keyword evidence="4" id="KW-1185">Reference proteome</keyword>
<reference evidence="4" key="1">
    <citation type="journal article" date="2016" name="Proc. Natl. Acad. Sci. U.S.A.">
        <title>Comparative genomics of biotechnologically important yeasts.</title>
        <authorList>
            <person name="Riley R."/>
            <person name="Haridas S."/>
            <person name="Wolfe K.H."/>
            <person name="Lopes M.R."/>
            <person name="Hittinger C.T."/>
            <person name="Goeker M."/>
            <person name="Salamov A.A."/>
            <person name="Wisecaver J.H."/>
            <person name="Long T.M."/>
            <person name="Calvey C.H."/>
            <person name="Aerts A.L."/>
            <person name="Barry K.W."/>
            <person name="Choi C."/>
            <person name="Clum A."/>
            <person name="Coughlan A.Y."/>
            <person name="Deshpande S."/>
            <person name="Douglass A.P."/>
            <person name="Hanson S.J."/>
            <person name="Klenk H.-P."/>
            <person name="LaButti K.M."/>
            <person name="Lapidus A."/>
            <person name="Lindquist E.A."/>
            <person name="Lipzen A.M."/>
            <person name="Meier-Kolthoff J.P."/>
            <person name="Ohm R.A."/>
            <person name="Otillar R.P."/>
            <person name="Pangilinan J.L."/>
            <person name="Peng Y."/>
            <person name="Rokas A."/>
            <person name="Rosa C.A."/>
            <person name="Scheuner C."/>
            <person name="Sibirny A.A."/>
            <person name="Slot J.C."/>
            <person name="Stielow J.B."/>
            <person name="Sun H."/>
            <person name="Kurtzman C.P."/>
            <person name="Blackwell M."/>
            <person name="Grigoriev I.V."/>
            <person name="Jeffries T.W."/>
        </authorList>
    </citation>
    <scope>NUCLEOTIDE SEQUENCE [LARGE SCALE GENOMIC DNA]</scope>
    <source>
        <strain evidence="4">NRRL Y-1626</strain>
    </source>
</reference>
<feature type="domain" description="DNA/pantothenate metabolism flavoprotein C-terminal" evidence="2">
    <location>
        <begin position="208"/>
        <end position="312"/>
    </location>
</feature>
<dbReference type="Pfam" id="PF04127">
    <property type="entry name" value="DFP"/>
    <property type="match status" value="2"/>
</dbReference>
<dbReference type="AlphaFoldDB" id="A0A1B7TA17"/>
<gene>
    <name evidence="3" type="ORF">HANVADRAFT_26859</name>
</gene>
<sequence>MSRVSSVCDVEDTPEDRYFLNNPKPESLDDLILKTSNFMNNCNKSENNDKIVLVTSGGTSVPLENNTVRFIDNFSAGTRGASSAEQFLFKGYKVIFLHREFSLQPFNRHFMRFTNVSFLDYFDSNGEIAPKYKKELVEMKRLSDLYKDQLLMLTFTSVNDYLWALRSIAILLNNRNCIFYLAAAVSDFYVPYDKLPEHKIQSRSEFQDESKKKHINESGKLVLDLDPVPKFLRDLVQTWANNSMIISFKLETDPNLLIVKAKQALENYNHQLVIGNLLDTRNREVVILSEKTADETWIRMTDEELKQTCIEELIVDNITQRHTEWINSSD</sequence>
<dbReference type="GO" id="GO:0003824">
    <property type="term" value="F:catalytic activity"/>
    <property type="evidence" value="ECO:0007669"/>
    <property type="project" value="UniProtKB-ARBA"/>
</dbReference>